<dbReference type="PROSITE" id="PS01124">
    <property type="entry name" value="HTH_ARAC_FAMILY_2"/>
    <property type="match status" value="1"/>
</dbReference>
<dbReference type="InterPro" id="IPR009057">
    <property type="entry name" value="Homeodomain-like_sf"/>
</dbReference>
<dbReference type="InterPro" id="IPR037923">
    <property type="entry name" value="HTH-like"/>
</dbReference>
<dbReference type="InterPro" id="IPR018060">
    <property type="entry name" value="HTH_AraC"/>
</dbReference>
<organism evidence="5 6">
    <name type="scientific">[Clostridium] methylpentosum DSM 5476</name>
    <dbReference type="NCBI Taxonomy" id="537013"/>
    <lineage>
        <taxon>Bacteria</taxon>
        <taxon>Bacillati</taxon>
        <taxon>Bacillota</taxon>
        <taxon>Clostridia</taxon>
        <taxon>Eubacteriales</taxon>
        <taxon>Oscillospiraceae</taxon>
        <taxon>Oscillospiraceae incertae sedis</taxon>
    </lineage>
</organism>
<evidence type="ECO:0000313" key="5">
    <source>
        <dbReference type="EMBL" id="EEG29419.1"/>
    </source>
</evidence>
<dbReference type="InterPro" id="IPR014710">
    <property type="entry name" value="RmlC-like_jellyroll"/>
</dbReference>
<evidence type="ECO:0000256" key="1">
    <source>
        <dbReference type="ARBA" id="ARBA00023015"/>
    </source>
</evidence>
<dbReference type="eggNOG" id="COG0662">
    <property type="taxonomic scope" value="Bacteria"/>
</dbReference>
<dbReference type="HOGENOM" id="CLU_000445_88_0_9"/>
<evidence type="ECO:0000256" key="3">
    <source>
        <dbReference type="ARBA" id="ARBA00023163"/>
    </source>
</evidence>
<dbReference type="PRINTS" id="PR00032">
    <property type="entry name" value="HTHARAC"/>
</dbReference>
<dbReference type="Proteomes" id="UP000003340">
    <property type="component" value="Unassembled WGS sequence"/>
</dbReference>
<accession>C0EGE3</accession>
<dbReference type="InterPro" id="IPR003313">
    <property type="entry name" value="AraC-bd"/>
</dbReference>
<feature type="domain" description="HTH araC/xylS-type" evidence="4">
    <location>
        <begin position="265"/>
        <end position="362"/>
    </location>
</feature>
<evidence type="ECO:0000313" key="6">
    <source>
        <dbReference type="Proteomes" id="UP000003340"/>
    </source>
</evidence>
<keyword evidence="2" id="KW-0238">DNA-binding</keyword>
<dbReference type="SUPFAM" id="SSF46689">
    <property type="entry name" value="Homeodomain-like"/>
    <property type="match status" value="1"/>
</dbReference>
<dbReference type="Gene3D" id="1.10.10.60">
    <property type="entry name" value="Homeodomain-like"/>
    <property type="match status" value="2"/>
</dbReference>
<dbReference type="PROSITE" id="PS00041">
    <property type="entry name" value="HTH_ARAC_FAMILY_1"/>
    <property type="match status" value="1"/>
</dbReference>
<evidence type="ECO:0000259" key="4">
    <source>
        <dbReference type="PROSITE" id="PS01124"/>
    </source>
</evidence>
<reference evidence="5 6" key="2">
    <citation type="submission" date="2009-02" db="EMBL/GenBank/DDBJ databases">
        <title>Draft genome sequence of Clostridium methylpentosum (DSM 5476).</title>
        <authorList>
            <person name="Sudarsanam P."/>
            <person name="Ley R."/>
            <person name="Guruge J."/>
            <person name="Turnbaugh P.J."/>
            <person name="Mahowald M."/>
            <person name="Liep D."/>
            <person name="Gordon J."/>
        </authorList>
    </citation>
    <scope>NUCLEOTIDE SEQUENCE [LARGE SCALE GENOMIC DNA]</scope>
    <source>
        <strain evidence="5 6">DSM 5476</strain>
    </source>
</reference>
<name>C0EGE3_9FIRM</name>
<dbReference type="SUPFAM" id="SSF51215">
    <property type="entry name" value="Regulatory protein AraC"/>
    <property type="match status" value="1"/>
</dbReference>
<keyword evidence="1" id="KW-0805">Transcription regulation</keyword>
<keyword evidence="3" id="KW-0804">Transcription</keyword>
<dbReference type="SMART" id="SM00342">
    <property type="entry name" value="HTH_ARAC"/>
    <property type="match status" value="1"/>
</dbReference>
<dbReference type="InterPro" id="IPR018062">
    <property type="entry name" value="HTH_AraC-typ_CS"/>
</dbReference>
<sequence>MTSYWKICYDKDKEGMRLVQDIAQQVAQAIRDIKKNPVHMEKMIERGRAAFREAAQAGGEVKRTHEWREERFFDPGEDITVYVDFCSDKYFVKKGTIQERREKEGKHLHTHEFFELIYVYSGTCYCNFSGEEFCLSKGTIWIFNTQCAHSVVIPDDGSTLVNILLRKSTFSSAILNMIQDNDLFLDFFLKSIYDANTQPHHMQFQAQPGSEIEFYIFKIILEYANQSNYRQSIMKLMLSTLLTELARDYQLRSETEDKTASIDILNIIAYISDHYTDVTLKSTAEHFHYSPDYISKCIYKYTGYSFLEYMKRYKLSKAEYLLLHTKLPLEQVASMVGYSQRSSFDREFKKHYSLTPSRYRSQGAGALSAAD</sequence>
<dbReference type="InterPro" id="IPR020449">
    <property type="entry name" value="Tscrpt_reg_AraC-type_HTH"/>
</dbReference>
<dbReference type="EMBL" id="ACEC01000102">
    <property type="protein sequence ID" value="EEG29419.1"/>
    <property type="molecule type" value="Genomic_DNA"/>
</dbReference>
<dbReference type="PANTHER" id="PTHR43280:SF28">
    <property type="entry name" value="HTH-TYPE TRANSCRIPTIONAL ACTIVATOR RHAS"/>
    <property type="match status" value="1"/>
</dbReference>
<dbReference type="Pfam" id="PF12833">
    <property type="entry name" value="HTH_18"/>
    <property type="match status" value="1"/>
</dbReference>
<reference evidence="5 6" key="1">
    <citation type="submission" date="2009-01" db="EMBL/GenBank/DDBJ databases">
        <authorList>
            <person name="Fulton L."/>
            <person name="Clifton S."/>
            <person name="Fulton B."/>
            <person name="Xu J."/>
            <person name="Minx P."/>
            <person name="Pepin K.H."/>
            <person name="Johnson M."/>
            <person name="Bhonagiri V."/>
            <person name="Nash W.E."/>
            <person name="Mardis E.R."/>
            <person name="Wilson R.K."/>
        </authorList>
    </citation>
    <scope>NUCLEOTIDE SEQUENCE [LARGE SCALE GENOMIC DNA]</scope>
    <source>
        <strain evidence="5 6">DSM 5476</strain>
    </source>
</reference>
<dbReference type="STRING" id="537013.CLOSTMETH_02936"/>
<dbReference type="PANTHER" id="PTHR43280">
    <property type="entry name" value="ARAC-FAMILY TRANSCRIPTIONAL REGULATOR"/>
    <property type="match status" value="1"/>
</dbReference>
<comment type="caution">
    <text evidence="5">The sequence shown here is derived from an EMBL/GenBank/DDBJ whole genome shotgun (WGS) entry which is preliminary data.</text>
</comment>
<dbReference type="Gene3D" id="2.60.120.10">
    <property type="entry name" value="Jelly Rolls"/>
    <property type="match status" value="1"/>
</dbReference>
<dbReference type="AlphaFoldDB" id="C0EGE3"/>
<gene>
    <name evidence="5" type="ORF">CLOSTMETH_02936</name>
</gene>
<dbReference type="Pfam" id="PF02311">
    <property type="entry name" value="AraC_binding"/>
    <property type="match status" value="1"/>
</dbReference>
<evidence type="ECO:0000256" key="2">
    <source>
        <dbReference type="ARBA" id="ARBA00023125"/>
    </source>
</evidence>
<dbReference type="GO" id="GO:0043565">
    <property type="term" value="F:sequence-specific DNA binding"/>
    <property type="evidence" value="ECO:0007669"/>
    <property type="project" value="InterPro"/>
</dbReference>
<proteinExistence type="predicted"/>
<keyword evidence="6" id="KW-1185">Reference proteome</keyword>
<protein>
    <submittedName>
        <fullName evidence="5">Transcriptional regulator, AraC family</fullName>
    </submittedName>
</protein>
<dbReference type="GO" id="GO:0003700">
    <property type="term" value="F:DNA-binding transcription factor activity"/>
    <property type="evidence" value="ECO:0007669"/>
    <property type="project" value="InterPro"/>
</dbReference>
<dbReference type="eggNOG" id="COG2207">
    <property type="taxonomic scope" value="Bacteria"/>
</dbReference>